<dbReference type="EMBL" id="HG934468">
    <property type="protein sequence ID" value="CDN31710.1"/>
    <property type="molecule type" value="Genomic_DNA"/>
</dbReference>
<dbReference type="HOGENOM" id="CLU_3272943_0_0_10"/>
<evidence type="ECO:0000256" key="1">
    <source>
        <dbReference type="SAM" id="MobiDB-lite"/>
    </source>
</evidence>
<proteinExistence type="predicted"/>
<name>A0A060R8D8_9BACT</name>
<feature type="compositionally biased region" description="Polar residues" evidence="1">
    <location>
        <begin position="1"/>
        <end position="15"/>
    </location>
</feature>
<gene>
    <name evidence="2" type="ORF">BN938_1630</name>
</gene>
<evidence type="ECO:0000313" key="3">
    <source>
        <dbReference type="Proteomes" id="UP000027616"/>
    </source>
</evidence>
<dbReference type="KEGG" id="rbc:BN938_1630"/>
<keyword evidence="3" id="KW-1185">Reference proteome</keyword>
<sequence>MKGGSNSNQLSTLSQHPRGADNITHLFDNPKTMLLPLLIIQ</sequence>
<accession>A0A060R8D8</accession>
<evidence type="ECO:0000313" key="2">
    <source>
        <dbReference type="EMBL" id="CDN31710.1"/>
    </source>
</evidence>
<organism evidence="2 3">
    <name type="scientific">Mucinivorans hirudinis</name>
    <dbReference type="NCBI Taxonomy" id="1433126"/>
    <lineage>
        <taxon>Bacteria</taxon>
        <taxon>Pseudomonadati</taxon>
        <taxon>Bacteroidota</taxon>
        <taxon>Bacteroidia</taxon>
        <taxon>Bacteroidales</taxon>
        <taxon>Rikenellaceae</taxon>
        <taxon>Mucinivorans</taxon>
    </lineage>
</organism>
<dbReference type="Proteomes" id="UP000027616">
    <property type="component" value="Chromosome I"/>
</dbReference>
<feature type="region of interest" description="Disordered" evidence="1">
    <location>
        <begin position="1"/>
        <end position="24"/>
    </location>
</feature>
<dbReference type="AlphaFoldDB" id="A0A060R8D8"/>
<reference evidence="2 3" key="1">
    <citation type="journal article" date="2015" name="Genome Announc.">
        <title>Complete Genome Sequence of the Novel Leech Symbiont Mucinivorans hirudinis M3T.</title>
        <authorList>
            <person name="Nelson M.C."/>
            <person name="Bomar L."/>
            <person name="Graf J."/>
        </authorList>
    </citation>
    <scope>NUCLEOTIDE SEQUENCE [LARGE SCALE GENOMIC DNA]</scope>
    <source>
        <strain evidence="3">M3</strain>
    </source>
</reference>
<protein>
    <submittedName>
        <fullName evidence="2">Uncharacterized protein</fullName>
    </submittedName>
</protein>